<protein>
    <submittedName>
        <fullName evidence="4">Reverse transcriptase</fullName>
    </submittedName>
</protein>
<dbReference type="InterPro" id="IPR012337">
    <property type="entry name" value="RNaseH-like_sf"/>
</dbReference>
<feature type="region of interest" description="Disordered" evidence="2">
    <location>
        <begin position="1"/>
        <end position="23"/>
    </location>
</feature>
<keyword evidence="1" id="KW-0862">Zinc</keyword>
<feature type="domain" description="CCHC-type" evidence="3">
    <location>
        <begin position="162"/>
        <end position="177"/>
    </location>
</feature>
<sequence length="1091" mass="120346">MERDEEAEGRAGGSGCGGRRGDQEEISDLKWEEEVATCVNGRSLVGKLLTEKQVNKNTAISMIKKGWNVQEDVSIMEVGNNTFLFSFANLEDYNRVNKGRPWTILGSLLNIQRCSSNVIRVGSRVGDRGCLCWRVYGFPSLVLPGLAKVWVSGNYEKLSHFCFNCGRIGHEDRLCKDKEKVLTGDGVEVARGSVARDEVHGKEPCNHENDSLNGLRKVHEAESPNEPNWMDWVGPEVVKPRVPPGVRIKCEGGVGECVDGSVANKDDMLLDPSFKPKVSIRKGKHHMDQEGKVGKAHLVLCGISKGPAFSPSRYIVELPSDDESGIGSALVPFSHSKMDSDVIVGFNRVSLKRPGEEVTSPCEAERFRPGKFDTHKRKRRGNSKSSRVNDDSLVEVPVESEELFPKDWIKFKALASDGGGFSNMDGSDGWPSTATKGPKYKPQVVFLMETRSSGVKMEAIKRRNRFQFNNACSKNIIHASCSSSQIEGAWPCVGDFNYVLYHSEKWGGKPKATRKILNFQSLLSDCGLFDLEYKGAAFTWSNKRFGEAFVKEKLDRALGNVDLFNSFPKAQAFVNDPVGSNHGALGWFKVDALRFDFILELLSSQLHDCFSDGFSEEKKCVIDKIVADIEKAWDREELYWFQSVLEGRKLLLEGVCWKIGDGASVLAFKDKWIPGLAGCKLSDPGVARFDDLRVKDLISAGRWDLGLIQDSISQRERKAILSVPIPRVGRVDKLVWEGSKNGEYAVKTGYKCAMGVFPHVSPSGPSCSFSPPPSLWRVIWSLKVIPKVKSFLWRACMGALPTSEALFKRKCAYSPCCQICGVEAETIEHSLLLCKWAKCVWFAGPLAVRVEAERVTRFDVWCMSFLVDNANLDEDGKALFAFTCWEIWKSRCEHIFMGARVGSSLPSNPSTASGPPARWSFPTAGELRVIVDGAFQADSLEAGIGIIVRDDCGLLRKALCCKALASSSFMCESLALSHALAWVKDFQGLKLTFETDCEELFNLVFGSGSSSGHWQCDDILAEILSAASSQWVSFSLVRRSGNQAADWLAKCAVKGFAPSLWVVNPPPPLASILASDREGASRSGVSREGIG</sequence>
<dbReference type="Pfam" id="PF13456">
    <property type="entry name" value="RVT_3"/>
    <property type="match status" value="1"/>
</dbReference>
<dbReference type="GO" id="GO:0003676">
    <property type="term" value="F:nucleic acid binding"/>
    <property type="evidence" value="ECO:0007669"/>
    <property type="project" value="InterPro"/>
</dbReference>
<dbReference type="InterPro" id="IPR025558">
    <property type="entry name" value="DUF4283"/>
</dbReference>
<organism evidence="4 5">
    <name type="scientific">Senna tora</name>
    <dbReference type="NCBI Taxonomy" id="362788"/>
    <lineage>
        <taxon>Eukaryota</taxon>
        <taxon>Viridiplantae</taxon>
        <taxon>Streptophyta</taxon>
        <taxon>Embryophyta</taxon>
        <taxon>Tracheophyta</taxon>
        <taxon>Spermatophyta</taxon>
        <taxon>Magnoliopsida</taxon>
        <taxon>eudicotyledons</taxon>
        <taxon>Gunneridae</taxon>
        <taxon>Pentapetalae</taxon>
        <taxon>rosids</taxon>
        <taxon>fabids</taxon>
        <taxon>Fabales</taxon>
        <taxon>Fabaceae</taxon>
        <taxon>Caesalpinioideae</taxon>
        <taxon>Cassia clade</taxon>
        <taxon>Senna</taxon>
    </lineage>
</organism>
<keyword evidence="4" id="KW-0548">Nucleotidyltransferase</keyword>
<dbReference type="GO" id="GO:0003964">
    <property type="term" value="F:RNA-directed DNA polymerase activity"/>
    <property type="evidence" value="ECO:0007669"/>
    <property type="project" value="UniProtKB-KW"/>
</dbReference>
<keyword evidence="5" id="KW-1185">Reference proteome</keyword>
<dbReference type="InterPro" id="IPR036397">
    <property type="entry name" value="RNaseH_sf"/>
</dbReference>
<keyword evidence="1" id="KW-0863">Zinc-finger</keyword>
<dbReference type="InterPro" id="IPR044730">
    <property type="entry name" value="RNase_H-like_dom_plant"/>
</dbReference>
<dbReference type="CDD" id="cd06222">
    <property type="entry name" value="RNase_H_like"/>
    <property type="match status" value="1"/>
</dbReference>
<evidence type="ECO:0000256" key="2">
    <source>
        <dbReference type="SAM" id="MobiDB-lite"/>
    </source>
</evidence>
<dbReference type="InterPro" id="IPR036691">
    <property type="entry name" value="Endo/exonu/phosph_ase_sf"/>
</dbReference>
<dbReference type="PANTHER" id="PTHR47074:SF11">
    <property type="entry name" value="REVERSE TRANSCRIPTASE-LIKE PROTEIN"/>
    <property type="match status" value="1"/>
</dbReference>
<dbReference type="PROSITE" id="PS50158">
    <property type="entry name" value="ZF_CCHC"/>
    <property type="match status" value="1"/>
</dbReference>
<dbReference type="InterPro" id="IPR001878">
    <property type="entry name" value="Znf_CCHC"/>
</dbReference>
<dbReference type="PANTHER" id="PTHR47074">
    <property type="entry name" value="BNAC02G40300D PROTEIN"/>
    <property type="match status" value="1"/>
</dbReference>
<keyword evidence="4" id="KW-0808">Transferase</keyword>
<gene>
    <name evidence="4" type="ORF">G2W53_032484</name>
</gene>
<name>A0A834SW40_9FABA</name>
<dbReference type="Pfam" id="PF14111">
    <property type="entry name" value="DUF4283"/>
    <property type="match status" value="1"/>
</dbReference>
<comment type="caution">
    <text evidence="4">The sequence shown here is derived from an EMBL/GenBank/DDBJ whole genome shotgun (WGS) entry which is preliminary data.</text>
</comment>
<dbReference type="SUPFAM" id="SSF53098">
    <property type="entry name" value="Ribonuclease H-like"/>
    <property type="match status" value="1"/>
</dbReference>
<dbReference type="EMBL" id="JAAIUW010000010">
    <property type="protein sequence ID" value="KAF7811508.1"/>
    <property type="molecule type" value="Genomic_DNA"/>
</dbReference>
<dbReference type="InterPro" id="IPR025836">
    <property type="entry name" value="Zn_knuckle_CX2CX4HX4C"/>
</dbReference>
<dbReference type="Gene3D" id="3.30.420.10">
    <property type="entry name" value="Ribonuclease H-like superfamily/Ribonuclease H"/>
    <property type="match status" value="1"/>
</dbReference>
<dbReference type="InterPro" id="IPR052929">
    <property type="entry name" value="RNase_H-like_EbsB-rel"/>
</dbReference>
<dbReference type="Gene3D" id="3.60.10.10">
    <property type="entry name" value="Endonuclease/exonuclease/phosphatase"/>
    <property type="match status" value="1"/>
</dbReference>
<dbReference type="AlphaFoldDB" id="A0A834SW40"/>
<dbReference type="Proteomes" id="UP000634136">
    <property type="component" value="Unassembled WGS sequence"/>
</dbReference>
<dbReference type="Pfam" id="PF14392">
    <property type="entry name" value="zf-CCHC_4"/>
    <property type="match status" value="1"/>
</dbReference>
<reference evidence="4" key="1">
    <citation type="submission" date="2020-09" db="EMBL/GenBank/DDBJ databases">
        <title>Genome-Enabled Discovery of Anthraquinone Biosynthesis in Senna tora.</title>
        <authorList>
            <person name="Kang S.-H."/>
            <person name="Pandey R.P."/>
            <person name="Lee C.-M."/>
            <person name="Sim J.-S."/>
            <person name="Jeong J.-T."/>
            <person name="Choi B.-S."/>
            <person name="Jung M."/>
            <person name="Ginzburg D."/>
            <person name="Zhao K."/>
            <person name="Won S.Y."/>
            <person name="Oh T.-J."/>
            <person name="Yu Y."/>
            <person name="Kim N.-H."/>
            <person name="Lee O.R."/>
            <person name="Lee T.-H."/>
            <person name="Bashyal P."/>
            <person name="Kim T.-S."/>
            <person name="Lee W.-H."/>
            <person name="Kawkins C."/>
            <person name="Kim C.-K."/>
            <person name="Kim J.S."/>
            <person name="Ahn B.O."/>
            <person name="Rhee S.Y."/>
            <person name="Sohng J.K."/>
        </authorList>
    </citation>
    <scope>NUCLEOTIDE SEQUENCE</scope>
    <source>
        <tissue evidence="4">Leaf</tissue>
    </source>
</reference>
<dbReference type="InterPro" id="IPR026960">
    <property type="entry name" value="RVT-Znf"/>
</dbReference>
<feature type="region of interest" description="Disordered" evidence="2">
    <location>
        <begin position="369"/>
        <end position="390"/>
    </location>
</feature>
<dbReference type="OrthoDB" id="1001388at2759"/>
<evidence type="ECO:0000313" key="5">
    <source>
        <dbReference type="Proteomes" id="UP000634136"/>
    </source>
</evidence>
<evidence type="ECO:0000256" key="1">
    <source>
        <dbReference type="PROSITE-ProRule" id="PRU00047"/>
    </source>
</evidence>
<evidence type="ECO:0000259" key="3">
    <source>
        <dbReference type="PROSITE" id="PS50158"/>
    </source>
</evidence>
<proteinExistence type="predicted"/>
<keyword evidence="4" id="KW-0695">RNA-directed DNA polymerase</keyword>
<dbReference type="Pfam" id="PF13966">
    <property type="entry name" value="zf-RVT"/>
    <property type="match status" value="1"/>
</dbReference>
<dbReference type="SUPFAM" id="SSF56219">
    <property type="entry name" value="DNase I-like"/>
    <property type="match status" value="1"/>
</dbReference>
<keyword evidence="1" id="KW-0479">Metal-binding</keyword>
<dbReference type="GO" id="GO:0004523">
    <property type="term" value="F:RNA-DNA hybrid ribonuclease activity"/>
    <property type="evidence" value="ECO:0007669"/>
    <property type="project" value="InterPro"/>
</dbReference>
<dbReference type="GO" id="GO:0008270">
    <property type="term" value="F:zinc ion binding"/>
    <property type="evidence" value="ECO:0007669"/>
    <property type="project" value="UniProtKB-KW"/>
</dbReference>
<evidence type="ECO:0000313" key="4">
    <source>
        <dbReference type="EMBL" id="KAF7811508.1"/>
    </source>
</evidence>
<accession>A0A834SW40</accession>
<dbReference type="InterPro" id="IPR002156">
    <property type="entry name" value="RNaseH_domain"/>
</dbReference>